<reference evidence="1" key="1">
    <citation type="submission" date="2022-08" db="EMBL/GenBank/DDBJ databases">
        <authorList>
            <person name="Gutierrez-Valencia J."/>
        </authorList>
    </citation>
    <scope>NUCLEOTIDE SEQUENCE</scope>
</reference>
<sequence length="29" mass="3375">MRLSLSSKTFPTSIVSTGLNHLTQFCRYW</sequence>
<protein>
    <submittedName>
        <fullName evidence="1">Uncharacterized protein</fullName>
    </submittedName>
</protein>
<accession>A0AAV0ITF3</accession>
<dbReference type="EMBL" id="CAMGYJ010000004">
    <property type="protein sequence ID" value="CAI0400044.1"/>
    <property type="molecule type" value="Genomic_DNA"/>
</dbReference>
<keyword evidence="2" id="KW-1185">Reference proteome</keyword>
<gene>
    <name evidence="1" type="ORF">LITE_LOCUS10574</name>
</gene>
<name>A0AAV0ITF3_9ROSI</name>
<comment type="caution">
    <text evidence="1">The sequence shown here is derived from an EMBL/GenBank/DDBJ whole genome shotgun (WGS) entry which is preliminary data.</text>
</comment>
<dbReference type="AlphaFoldDB" id="A0AAV0ITF3"/>
<evidence type="ECO:0000313" key="2">
    <source>
        <dbReference type="Proteomes" id="UP001154282"/>
    </source>
</evidence>
<proteinExistence type="predicted"/>
<dbReference type="Proteomes" id="UP001154282">
    <property type="component" value="Unassembled WGS sequence"/>
</dbReference>
<evidence type="ECO:0000313" key="1">
    <source>
        <dbReference type="EMBL" id="CAI0400044.1"/>
    </source>
</evidence>
<organism evidence="1 2">
    <name type="scientific">Linum tenue</name>
    <dbReference type="NCBI Taxonomy" id="586396"/>
    <lineage>
        <taxon>Eukaryota</taxon>
        <taxon>Viridiplantae</taxon>
        <taxon>Streptophyta</taxon>
        <taxon>Embryophyta</taxon>
        <taxon>Tracheophyta</taxon>
        <taxon>Spermatophyta</taxon>
        <taxon>Magnoliopsida</taxon>
        <taxon>eudicotyledons</taxon>
        <taxon>Gunneridae</taxon>
        <taxon>Pentapetalae</taxon>
        <taxon>rosids</taxon>
        <taxon>fabids</taxon>
        <taxon>Malpighiales</taxon>
        <taxon>Linaceae</taxon>
        <taxon>Linum</taxon>
    </lineage>
</organism>